<dbReference type="InterPro" id="IPR003594">
    <property type="entry name" value="HATPase_dom"/>
</dbReference>
<feature type="domain" description="Histidine kinase" evidence="9">
    <location>
        <begin position="127"/>
        <end position="343"/>
    </location>
</feature>
<dbReference type="SUPFAM" id="SSF47384">
    <property type="entry name" value="Homodimeric domain of signal transducing histidine kinase"/>
    <property type="match status" value="1"/>
</dbReference>
<dbReference type="CDD" id="cd00082">
    <property type="entry name" value="HisKA"/>
    <property type="match status" value="1"/>
</dbReference>
<dbReference type="EMBL" id="JAQIIO010000006">
    <property type="protein sequence ID" value="MDA5094791.1"/>
    <property type="molecule type" value="Genomic_DNA"/>
</dbReference>
<proteinExistence type="predicted"/>
<evidence type="ECO:0000256" key="3">
    <source>
        <dbReference type="ARBA" id="ARBA00022553"/>
    </source>
</evidence>
<evidence type="ECO:0000259" key="9">
    <source>
        <dbReference type="PROSITE" id="PS50109"/>
    </source>
</evidence>
<dbReference type="PANTHER" id="PTHR43065">
    <property type="entry name" value="SENSOR HISTIDINE KINASE"/>
    <property type="match status" value="1"/>
</dbReference>
<evidence type="ECO:0000256" key="4">
    <source>
        <dbReference type="ARBA" id="ARBA00022679"/>
    </source>
</evidence>
<dbReference type="Proteomes" id="UP001528040">
    <property type="component" value="Unassembled WGS sequence"/>
</dbReference>
<dbReference type="Pfam" id="PF02518">
    <property type="entry name" value="HATPase_c"/>
    <property type="match status" value="1"/>
</dbReference>
<evidence type="ECO:0000256" key="7">
    <source>
        <dbReference type="ARBA" id="ARBA00022840"/>
    </source>
</evidence>
<keyword evidence="7 10" id="KW-0067">ATP-binding</keyword>
<keyword evidence="5" id="KW-0547">Nucleotide-binding</keyword>
<dbReference type="Gene3D" id="3.30.565.10">
    <property type="entry name" value="Histidine kinase-like ATPase, C-terminal domain"/>
    <property type="match status" value="1"/>
</dbReference>
<name>A0ABT4W2S8_9RHOB</name>
<dbReference type="SMART" id="SM00388">
    <property type="entry name" value="HisKA"/>
    <property type="match status" value="1"/>
</dbReference>
<reference evidence="10 11" key="1">
    <citation type="submission" date="2023-01" db="EMBL/GenBank/DDBJ databases">
        <authorList>
            <person name="Yoon J.-W."/>
        </authorList>
    </citation>
    <scope>NUCLEOTIDE SEQUENCE [LARGE SCALE GENOMIC DNA]</scope>
    <source>
        <strain evidence="10 11">KMU-50</strain>
    </source>
</reference>
<evidence type="ECO:0000256" key="2">
    <source>
        <dbReference type="ARBA" id="ARBA00012438"/>
    </source>
</evidence>
<evidence type="ECO:0000256" key="6">
    <source>
        <dbReference type="ARBA" id="ARBA00022777"/>
    </source>
</evidence>
<gene>
    <name evidence="10" type="ORF">O2N63_11920</name>
</gene>
<dbReference type="SUPFAM" id="SSF55874">
    <property type="entry name" value="ATPase domain of HSP90 chaperone/DNA topoisomerase II/histidine kinase"/>
    <property type="match status" value="1"/>
</dbReference>
<evidence type="ECO:0000256" key="8">
    <source>
        <dbReference type="ARBA" id="ARBA00023012"/>
    </source>
</evidence>
<accession>A0ABT4W2S8</accession>
<evidence type="ECO:0000256" key="1">
    <source>
        <dbReference type="ARBA" id="ARBA00000085"/>
    </source>
</evidence>
<dbReference type="RefSeq" id="WP_271054501.1">
    <property type="nucleotide sequence ID" value="NZ_JAQIIO010000006.1"/>
</dbReference>
<comment type="catalytic activity">
    <reaction evidence="1">
        <text>ATP + protein L-histidine = ADP + protein N-phospho-L-histidine.</text>
        <dbReference type="EC" id="2.7.13.3"/>
    </reaction>
</comment>
<evidence type="ECO:0000313" key="10">
    <source>
        <dbReference type="EMBL" id="MDA5094791.1"/>
    </source>
</evidence>
<keyword evidence="6" id="KW-0418">Kinase</keyword>
<keyword evidence="8" id="KW-0902">Two-component regulatory system</keyword>
<dbReference type="GO" id="GO:0005524">
    <property type="term" value="F:ATP binding"/>
    <property type="evidence" value="ECO:0007669"/>
    <property type="project" value="UniProtKB-KW"/>
</dbReference>
<protein>
    <recommendedName>
        <fullName evidence="2">histidine kinase</fullName>
        <ecNumber evidence="2">2.7.13.3</ecNumber>
    </recommendedName>
</protein>
<dbReference type="Pfam" id="PF00512">
    <property type="entry name" value="HisKA"/>
    <property type="match status" value="1"/>
</dbReference>
<dbReference type="InterPro" id="IPR005467">
    <property type="entry name" value="His_kinase_dom"/>
</dbReference>
<dbReference type="InterPro" id="IPR003661">
    <property type="entry name" value="HisK_dim/P_dom"/>
</dbReference>
<dbReference type="PRINTS" id="PR00344">
    <property type="entry name" value="BCTRLSENSOR"/>
</dbReference>
<sequence>MSDLLWSSLPIPALELSAEGVILKVNSAAESFLNQSERVLKGKPCADSVPLALDLNEAFGRVLAAQGVLYVDSVGLTPTASPPCDVNVQIATMGDGLLMLLHPRQAEQLGQVEGIRAARQAIGMAEMLAHEIKNPLAGITGSAQLLSMGLGSEDRELTDLIVAESRRIVALLDQVEQFGDLRPPATDEVNIHDLLERARATARVGFAGGCEISEVYDPSLPLTLVDADQMMQVFLNLLKNASEAAGPKGKIIVRTFYDAGLHRRSKDGQRLALPLQVEITDNGPGLPPDIEDHIFDPFVSGRENGTGLGLALVSKILTDHGGLITVKSQPGKTTFRVSLPVAPRKQIRFT</sequence>
<dbReference type="InterPro" id="IPR004358">
    <property type="entry name" value="Sig_transdc_His_kin-like_C"/>
</dbReference>
<keyword evidence="3" id="KW-0597">Phosphoprotein</keyword>
<comment type="caution">
    <text evidence="10">The sequence shown here is derived from an EMBL/GenBank/DDBJ whole genome shotgun (WGS) entry which is preliminary data.</text>
</comment>
<dbReference type="Gene3D" id="1.10.287.130">
    <property type="match status" value="1"/>
</dbReference>
<dbReference type="SMART" id="SM00387">
    <property type="entry name" value="HATPase_c"/>
    <property type="match status" value="1"/>
</dbReference>
<dbReference type="PANTHER" id="PTHR43065:SF10">
    <property type="entry name" value="PEROXIDE STRESS-ACTIVATED HISTIDINE KINASE MAK3"/>
    <property type="match status" value="1"/>
</dbReference>
<keyword evidence="11" id="KW-1185">Reference proteome</keyword>
<evidence type="ECO:0000256" key="5">
    <source>
        <dbReference type="ARBA" id="ARBA00022741"/>
    </source>
</evidence>
<dbReference type="InterPro" id="IPR036097">
    <property type="entry name" value="HisK_dim/P_sf"/>
</dbReference>
<keyword evidence="4" id="KW-0808">Transferase</keyword>
<dbReference type="EC" id="2.7.13.3" evidence="2"/>
<dbReference type="PROSITE" id="PS50109">
    <property type="entry name" value="HIS_KIN"/>
    <property type="match status" value="1"/>
</dbReference>
<dbReference type="InterPro" id="IPR036890">
    <property type="entry name" value="HATPase_C_sf"/>
</dbReference>
<evidence type="ECO:0000313" key="11">
    <source>
        <dbReference type="Proteomes" id="UP001528040"/>
    </source>
</evidence>
<organism evidence="10 11">
    <name type="scientific">Aliiroseovarius salicola</name>
    <dbReference type="NCBI Taxonomy" id="3009082"/>
    <lineage>
        <taxon>Bacteria</taxon>
        <taxon>Pseudomonadati</taxon>
        <taxon>Pseudomonadota</taxon>
        <taxon>Alphaproteobacteria</taxon>
        <taxon>Rhodobacterales</taxon>
        <taxon>Paracoccaceae</taxon>
        <taxon>Aliiroseovarius</taxon>
    </lineage>
</organism>